<name>H8IA19_METCZ</name>
<reference evidence="1 2" key="1">
    <citation type="journal article" date="2012" name="J. Bacteriol.">
        <title>Complete genome sequence of a thermophilic methanogen, Methanocella conradii HZ254, isolated from Chinese rice field soil.</title>
        <authorList>
            <person name="Lu Z."/>
            <person name="Lu Y."/>
        </authorList>
    </citation>
    <scope>NUCLEOTIDE SEQUENCE [LARGE SCALE GENOMIC DNA]</scope>
    <source>
        <strain evidence="2">DSM 24694 / JCM 17849 / CGMCC 1.5162 / HZ254</strain>
    </source>
</reference>
<protein>
    <submittedName>
        <fullName evidence="1">Uncharacterized protein</fullName>
    </submittedName>
</protein>
<accession>H8IA19</accession>
<dbReference type="HOGENOM" id="CLU_3178558_0_0_2"/>
<dbReference type="OrthoDB" id="2837at2157"/>
<evidence type="ECO:0000313" key="2">
    <source>
        <dbReference type="Proteomes" id="UP000005233"/>
    </source>
</evidence>
<sequence length="46" mass="5096">MARGAVVSIVHTSDPIEGPKKALDMIGASRILFRYDRVLVKRDLLS</sequence>
<dbReference type="eggNOG" id="arCOG02447">
    <property type="taxonomic scope" value="Archaea"/>
</dbReference>
<keyword evidence="2" id="KW-1185">Reference proteome</keyword>
<dbReference type="AlphaFoldDB" id="H8IA19"/>
<proteinExistence type="predicted"/>
<gene>
    <name evidence="1" type="ordered locus">Mtc_2244</name>
</gene>
<dbReference type="STRING" id="1041930.Mtc_2244"/>
<dbReference type="EMBL" id="CP003243">
    <property type="protein sequence ID" value="AFD00979.1"/>
    <property type="molecule type" value="Genomic_DNA"/>
</dbReference>
<dbReference type="KEGG" id="mez:Mtc_2244"/>
<dbReference type="Proteomes" id="UP000005233">
    <property type="component" value="Chromosome"/>
</dbReference>
<dbReference type="RefSeq" id="WP_014406810.1">
    <property type="nucleotide sequence ID" value="NC_017034.1"/>
</dbReference>
<organism evidence="1 2">
    <name type="scientific">Methanocella conradii (strain DSM 24694 / JCM 17849 / CGMCC 1.5162 / HZ254)</name>
    <dbReference type="NCBI Taxonomy" id="1041930"/>
    <lineage>
        <taxon>Archaea</taxon>
        <taxon>Methanobacteriati</taxon>
        <taxon>Methanobacteriota</taxon>
        <taxon>Stenosarchaea group</taxon>
        <taxon>Methanomicrobia</taxon>
        <taxon>Methanocellales</taxon>
        <taxon>Methanocellaceae</taxon>
        <taxon>Methanocella</taxon>
    </lineage>
</organism>
<evidence type="ECO:0000313" key="1">
    <source>
        <dbReference type="EMBL" id="AFD00979.1"/>
    </source>
</evidence>
<dbReference type="GeneID" id="43501139"/>